<dbReference type="HOGENOM" id="CLU_027931_0_0_6"/>
<dbReference type="RefSeq" id="WP_009142757.1">
    <property type="nucleotide sequence ID" value="NZ_GL830963.1"/>
</dbReference>
<evidence type="ECO:0000259" key="4">
    <source>
        <dbReference type="Pfam" id="PF00890"/>
    </source>
</evidence>
<dbReference type="SUPFAM" id="SSF51905">
    <property type="entry name" value="FAD/NAD(P)-binding domain"/>
    <property type="match status" value="1"/>
</dbReference>
<feature type="domain" description="Fumarate reductase/succinate dehydrogenase flavoprotein-like C-terminal" evidence="5">
    <location>
        <begin position="525"/>
        <end position="591"/>
    </location>
</feature>
<name>E8LIN3_SUCHY</name>
<dbReference type="OrthoDB" id="9806724at2"/>
<comment type="pathway">
    <text evidence="1">Carbohydrate metabolism; tricarboxylic acid cycle.</text>
</comment>
<dbReference type="PANTHER" id="PTHR11632:SF51">
    <property type="entry name" value="SUCCINATE DEHYDROGENASE [UBIQUINONE] FLAVOPROTEIN SUBUNIT, MITOCHONDRIAL"/>
    <property type="match status" value="1"/>
</dbReference>
<evidence type="ECO:0000259" key="5">
    <source>
        <dbReference type="Pfam" id="PF02910"/>
    </source>
</evidence>
<evidence type="ECO:0000256" key="3">
    <source>
        <dbReference type="ARBA" id="ARBA00023002"/>
    </source>
</evidence>
<dbReference type="EMBL" id="AEVO01000025">
    <property type="protein sequence ID" value="EFY07632.1"/>
    <property type="molecule type" value="Genomic_DNA"/>
</dbReference>
<dbReference type="GO" id="GO:0009061">
    <property type="term" value="P:anaerobic respiration"/>
    <property type="evidence" value="ECO:0007669"/>
    <property type="project" value="TreeGrafter"/>
</dbReference>
<evidence type="ECO:0000313" key="6">
    <source>
        <dbReference type="EMBL" id="EFY07632.1"/>
    </source>
</evidence>
<dbReference type="InterPro" id="IPR030664">
    <property type="entry name" value="SdhA/FrdA/AprA"/>
</dbReference>
<dbReference type="GO" id="GO:0000104">
    <property type="term" value="F:succinate dehydrogenase activity"/>
    <property type="evidence" value="ECO:0007669"/>
    <property type="project" value="TreeGrafter"/>
</dbReference>
<dbReference type="Pfam" id="PF00890">
    <property type="entry name" value="FAD_binding_2"/>
    <property type="match status" value="1"/>
</dbReference>
<keyword evidence="2" id="KW-0285">Flavoprotein</keyword>
<dbReference type="STRING" id="762983.HMPREF9444_00538"/>
<dbReference type="GO" id="GO:0005886">
    <property type="term" value="C:plasma membrane"/>
    <property type="evidence" value="ECO:0007669"/>
    <property type="project" value="TreeGrafter"/>
</dbReference>
<comment type="caution">
    <text evidence="6">The sequence shown here is derived from an EMBL/GenBank/DDBJ whole genome shotgun (WGS) entry which is preliminary data.</text>
</comment>
<dbReference type="PANTHER" id="PTHR11632">
    <property type="entry name" value="SUCCINATE DEHYDROGENASE 2 FLAVOPROTEIN SUBUNIT"/>
    <property type="match status" value="1"/>
</dbReference>
<sequence>MLSSNILDKLTNVNLENKFNEPSVTSFIDCDNSSFPLYTVNSVIVGSGAAGLRAAVELKRRNVDVIVVTSMLYAGTSACSGSDKQTLFTASTGKNGDNVYAVAKAIAAGGAMDGDLAYVEAAGSFLAMDGLRLYGLPLPEDKFGAVLRYKTDHDEAGRATSCGPRTSRLMVKALSNEAMRLGINLLDDCTIIKILKKSYEERVDGLIGISKKFINDNNKLGIVIFKCCNVILAGGGAGELYKHSAYPYGCVGTVGLALEAGISVNNIQEQQFGISTDKSTFAWNLSGTYMQAMPRIFSQDRDGNVYNFLKNYYRSTKEIASNIFRKGYQWPVHAQKMLNFGSSLIDLAIFREIQKGREVFLDFLHNPDIGNDGKPFSLNELDEDVYAYLKNAEALLDLPIDRLNKMNPLSVELYRVNGIYLAKNPLKVGVNHQHFNGGIRVNIWGESELKGCFAIGESAGTHGVTRPGGSALNSGQVFAIRSAQFIENQNSHVDEDSIDLKKIKEILDFAGKSFNNKGISLQDLRQKVQTIMSEKVAFICNIKGLQEALKTIDQLIESVYKDGITVKHNSQLFSIFEWKNLLIEAKAIIESLIFYISNGGGSRGARVICSESASSIPQASNEDLSDFRIVPENIVKRNEIIVVKYDGSNTLIRERKVKDFPNLDDIFFEKNWPDFLNGDIFN</sequence>
<reference evidence="6 7" key="1">
    <citation type="submission" date="2011-01" db="EMBL/GenBank/DDBJ databases">
        <authorList>
            <person name="Weinstock G."/>
            <person name="Sodergren E."/>
            <person name="Clifton S."/>
            <person name="Fulton L."/>
            <person name="Fulton B."/>
            <person name="Courtney L."/>
            <person name="Fronick C."/>
            <person name="Harrison M."/>
            <person name="Strong C."/>
            <person name="Farmer C."/>
            <person name="Delahaunty K."/>
            <person name="Markovic C."/>
            <person name="Hall O."/>
            <person name="Minx P."/>
            <person name="Tomlinson C."/>
            <person name="Mitreva M."/>
            <person name="Hou S."/>
            <person name="Chen J."/>
            <person name="Wollam A."/>
            <person name="Pepin K.H."/>
            <person name="Johnson M."/>
            <person name="Bhonagiri V."/>
            <person name="Zhang X."/>
            <person name="Suruliraj S."/>
            <person name="Warren W."/>
            <person name="Chinwalla A."/>
            <person name="Mardis E.R."/>
            <person name="Wilson R.K."/>
        </authorList>
    </citation>
    <scope>NUCLEOTIDE SEQUENCE [LARGE SCALE GENOMIC DNA]</scope>
    <source>
        <strain evidence="7">DSM 22608 / JCM 16073 / KCTC 15190 / YIT 12066</strain>
    </source>
</reference>
<dbReference type="eggNOG" id="COG1053">
    <property type="taxonomic scope" value="Bacteria"/>
</dbReference>
<gene>
    <name evidence="6" type="ORF">HMPREF9444_00538</name>
</gene>
<accession>E8LIN3</accession>
<dbReference type="Gene3D" id="3.50.50.60">
    <property type="entry name" value="FAD/NAD(P)-binding domain"/>
    <property type="match status" value="2"/>
</dbReference>
<dbReference type="GO" id="GO:0050660">
    <property type="term" value="F:flavin adenine dinucleotide binding"/>
    <property type="evidence" value="ECO:0007669"/>
    <property type="project" value="TreeGrafter"/>
</dbReference>
<dbReference type="GO" id="GO:0009055">
    <property type="term" value="F:electron transfer activity"/>
    <property type="evidence" value="ECO:0007669"/>
    <property type="project" value="TreeGrafter"/>
</dbReference>
<dbReference type="Proteomes" id="UP000018458">
    <property type="component" value="Unassembled WGS sequence"/>
</dbReference>
<dbReference type="InterPro" id="IPR015939">
    <property type="entry name" value="Fum_Rdtase/Succ_DH_flav-like_C"/>
</dbReference>
<dbReference type="InterPro" id="IPR037099">
    <property type="entry name" value="Fum_R/Succ_DH_flav-like_C_sf"/>
</dbReference>
<proteinExistence type="predicted"/>
<evidence type="ECO:0000256" key="2">
    <source>
        <dbReference type="ARBA" id="ARBA00022630"/>
    </source>
</evidence>
<keyword evidence="7" id="KW-1185">Reference proteome</keyword>
<dbReference type="InterPro" id="IPR036188">
    <property type="entry name" value="FAD/NAD-bd_sf"/>
</dbReference>
<dbReference type="SUPFAM" id="SSF46977">
    <property type="entry name" value="Succinate dehydrogenase/fumarate reductase flavoprotein C-terminal domain"/>
    <property type="match status" value="1"/>
</dbReference>
<dbReference type="AlphaFoldDB" id="E8LIN3"/>
<dbReference type="Gene3D" id="1.20.58.100">
    <property type="entry name" value="Fumarate reductase/succinate dehydrogenase flavoprotein-like, C-terminal domain"/>
    <property type="match status" value="1"/>
</dbReference>
<feature type="domain" description="FAD-dependent oxidoreductase 2 FAD-binding" evidence="4">
    <location>
        <begin position="42"/>
        <end position="472"/>
    </location>
</feature>
<keyword evidence="3" id="KW-0560">Oxidoreductase</keyword>
<evidence type="ECO:0000256" key="1">
    <source>
        <dbReference type="ARBA" id="ARBA00005163"/>
    </source>
</evidence>
<organism evidence="6 7">
    <name type="scientific">Succinatimonas hippei (strain DSM 22608 / JCM 16073 / KCTC 15190 / YIT 12066)</name>
    <dbReference type="NCBI Taxonomy" id="762983"/>
    <lineage>
        <taxon>Bacteria</taxon>
        <taxon>Pseudomonadati</taxon>
        <taxon>Pseudomonadota</taxon>
        <taxon>Gammaproteobacteria</taxon>
        <taxon>Aeromonadales</taxon>
        <taxon>Succinivibrionaceae</taxon>
        <taxon>Succinatimonas</taxon>
    </lineage>
</organism>
<evidence type="ECO:0000313" key="7">
    <source>
        <dbReference type="Proteomes" id="UP000018458"/>
    </source>
</evidence>
<dbReference type="Pfam" id="PF02910">
    <property type="entry name" value="Succ_DH_flav_C"/>
    <property type="match status" value="1"/>
</dbReference>
<dbReference type="InterPro" id="IPR003953">
    <property type="entry name" value="FAD-dep_OxRdtase_2_FAD-bd"/>
</dbReference>
<protein>
    <submittedName>
        <fullName evidence="6">FAD binding domain protein</fullName>
    </submittedName>
</protein>